<dbReference type="InterPro" id="IPR050490">
    <property type="entry name" value="Bact_solute-bd_prot1"/>
</dbReference>
<sequence length="451" mass="49634">MSTKRKALLLSLVLSVAAILGACSKQTEQGAAESAASSSPAAGGGTLTIMAETSSHADAFKSIIPDFEAKYGVKVKVVELPYDQYHQQLTLKFTSGSADFDLAYVPIGWVPELQVPNYIVPISTDQAELDKLKLDDFPGIGNAYFGDKKELYFVPYMNETQGILYRTDLFNDEKEKAAFKAKYGYDLAPPKTMQQYKEIAEFFNRPDQNLSGVTLMGEKSILLGFAFYNRLFNYGGDLYDDQYKQQFDNEAGVKALNDLKDLFQYTSAAAKQYGWSDASGEFLQGRSAMAEMATTIAQVAQDPAQSKVVGKVGFSAIPANDENTKDIKRFYLPYGFVMTKDSKLKQEALEWIEFATSQEMMEKAAPVGNIPARTSALTGTLSSEYSFYAPHAEIMNSFKLKPLPLIPEGATITGDILPSAVSRFLNGEQTAQEALDQAASEYDELMSSRGY</sequence>
<dbReference type="InterPro" id="IPR006059">
    <property type="entry name" value="SBP"/>
</dbReference>
<dbReference type="EMBL" id="CP009286">
    <property type="protein sequence ID" value="AIQ65771.1"/>
    <property type="molecule type" value="Genomic_DNA"/>
</dbReference>
<dbReference type="KEGG" id="pste:PSTEL_24365"/>
<accession>A0A089LW57</accession>
<dbReference type="OrthoDB" id="9770625at2"/>
<proteinExistence type="predicted"/>
<dbReference type="PROSITE" id="PS51257">
    <property type="entry name" value="PROKAR_LIPOPROTEIN"/>
    <property type="match status" value="1"/>
</dbReference>
<dbReference type="SUPFAM" id="SSF53850">
    <property type="entry name" value="Periplasmic binding protein-like II"/>
    <property type="match status" value="1"/>
</dbReference>
<feature type="signal peptide" evidence="1">
    <location>
        <begin position="1"/>
        <end position="22"/>
    </location>
</feature>
<dbReference type="Proteomes" id="UP000029507">
    <property type="component" value="Chromosome"/>
</dbReference>
<dbReference type="HOGENOM" id="CLU_031285_9_3_9"/>
<evidence type="ECO:0000313" key="3">
    <source>
        <dbReference type="Proteomes" id="UP000029507"/>
    </source>
</evidence>
<dbReference type="Gene3D" id="3.40.190.10">
    <property type="entry name" value="Periplasmic binding protein-like II"/>
    <property type="match status" value="2"/>
</dbReference>
<name>A0A089LW57_9BACL</name>
<keyword evidence="1" id="KW-0732">Signal</keyword>
<evidence type="ECO:0000256" key="1">
    <source>
        <dbReference type="SAM" id="SignalP"/>
    </source>
</evidence>
<dbReference type="Pfam" id="PF01547">
    <property type="entry name" value="SBP_bac_1"/>
    <property type="match status" value="1"/>
</dbReference>
<dbReference type="AlphaFoldDB" id="A0A089LW57"/>
<evidence type="ECO:0000313" key="2">
    <source>
        <dbReference type="EMBL" id="AIQ65771.1"/>
    </source>
</evidence>
<organism evidence="2 3">
    <name type="scientific">Paenibacillus stellifer</name>
    <dbReference type="NCBI Taxonomy" id="169760"/>
    <lineage>
        <taxon>Bacteria</taxon>
        <taxon>Bacillati</taxon>
        <taxon>Bacillota</taxon>
        <taxon>Bacilli</taxon>
        <taxon>Bacillales</taxon>
        <taxon>Paenibacillaceae</taxon>
        <taxon>Paenibacillus</taxon>
    </lineage>
</organism>
<gene>
    <name evidence="2" type="ORF">PSTEL_24365</name>
</gene>
<dbReference type="PANTHER" id="PTHR43649">
    <property type="entry name" value="ARABINOSE-BINDING PROTEIN-RELATED"/>
    <property type="match status" value="1"/>
</dbReference>
<dbReference type="RefSeq" id="WP_038699091.1">
    <property type="nucleotide sequence ID" value="NZ_CP009286.1"/>
</dbReference>
<protein>
    <submittedName>
        <fullName evidence="2">ABC transporter substrate-binding protein</fullName>
    </submittedName>
</protein>
<reference evidence="2 3" key="1">
    <citation type="submission" date="2014-08" db="EMBL/GenBank/DDBJ databases">
        <title>Comparative genomics of the Paenibacillus odorifer group.</title>
        <authorList>
            <person name="den Bakker H.C."/>
            <person name="Tsai Y.-C."/>
            <person name="Martin N."/>
            <person name="Korlach J."/>
            <person name="Wiedmann M."/>
        </authorList>
    </citation>
    <scope>NUCLEOTIDE SEQUENCE [LARGE SCALE GENOMIC DNA]</scope>
    <source>
        <strain evidence="2 3">DSM 14472</strain>
    </source>
</reference>
<feature type="chain" id="PRO_5039670285" evidence="1">
    <location>
        <begin position="23"/>
        <end position="451"/>
    </location>
</feature>
<dbReference type="PANTHER" id="PTHR43649:SF12">
    <property type="entry name" value="DIACETYLCHITOBIOSE BINDING PROTEIN DASA"/>
    <property type="match status" value="1"/>
</dbReference>
<keyword evidence="3" id="KW-1185">Reference proteome</keyword>
<dbReference type="STRING" id="169760.PSTEL_24365"/>
<dbReference type="CDD" id="cd13585">
    <property type="entry name" value="PBP2_TMBP_like"/>
    <property type="match status" value="1"/>
</dbReference>